<organism evidence="1">
    <name type="scientific">bioreactor metagenome</name>
    <dbReference type="NCBI Taxonomy" id="1076179"/>
    <lineage>
        <taxon>unclassified sequences</taxon>
        <taxon>metagenomes</taxon>
        <taxon>ecological metagenomes</taxon>
    </lineage>
</organism>
<evidence type="ECO:0008006" key="2">
    <source>
        <dbReference type="Google" id="ProtNLM"/>
    </source>
</evidence>
<dbReference type="AlphaFoldDB" id="A0A644X0H0"/>
<accession>A0A644X0H0</accession>
<evidence type="ECO:0000313" key="1">
    <source>
        <dbReference type="EMBL" id="MPM07674.1"/>
    </source>
</evidence>
<reference evidence="1" key="1">
    <citation type="submission" date="2019-08" db="EMBL/GenBank/DDBJ databases">
        <authorList>
            <person name="Kucharzyk K."/>
            <person name="Murdoch R.W."/>
            <person name="Higgins S."/>
            <person name="Loffler F."/>
        </authorList>
    </citation>
    <scope>NUCLEOTIDE SEQUENCE</scope>
</reference>
<proteinExistence type="predicted"/>
<name>A0A644X0H0_9ZZZZ</name>
<comment type="caution">
    <text evidence="1">The sequence shown here is derived from an EMBL/GenBank/DDBJ whole genome shotgun (WGS) entry which is preliminary data.</text>
</comment>
<sequence>MNEKCVPPTVKRVAYNTDPEVNEAIRNRTIGNISAYQNCSKNLLSERIKRLGEEWDTERVLEMGAASLVAACSVRGYRTSRCGWFLLSGAVSGFLLMHALDGWCPSLPVIRRHGVRTAEEIGQEKMAFKLIRGDFLHNTKDAEKLLGYIEKQ</sequence>
<gene>
    <name evidence="1" type="ORF">SDC9_53981</name>
</gene>
<protein>
    <recommendedName>
        <fullName evidence="2">DUF2892 domain-containing protein</fullName>
    </recommendedName>
</protein>
<dbReference type="Gene3D" id="6.10.140.1340">
    <property type="match status" value="1"/>
</dbReference>
<dbReference type="EMBL" id="VSSQ01001363">
    <property type="protein sequence ID" value="MPM07674.1"/>
    <property type="molecule type" value="Genomic_DNA"/>
</dbReference>